<protein>
    <submittedName>
        <fullName evidence="1">Uncharacterized protein</fullName>
    </submittedName>
</protein>
<dbReference type="KEGG" id="mbry:B1812_14505"/>
<evidence type="ECO:0000313" key="2">
    <source>
        <dbReference type="Proteomes" id="UP000193978"/>
    </source>
</evidence>
<organism evidence="1 2">
    <name type="scientific">Methylocystis bryophila</name>
    <dbReference type="NCBI Taxonomy" id="655015"/>
    <lineage>
        <taxon>Bacteria</taxon>
        <taxon>Pseudomonadati</taxon>
        <taxon>Pseudomonadota</taxon>
        <taxon>Alphaproteobacteria</taxon>
        <taxon>Hyphomicrobiales</taxon>
        <taxon>Methylocystaceae</taxon>
        <taxon>Methylocystis</taxon>
    </lineage>
</organism>
<accession>A0A1W6MWX6</accession>
<keyword evidence="2" id="KW-1185">Reference proteome</keyword>
<proteinExistence type="predicted"/>
<dbReference type="Proteomes" id="UP000193978">
    <property type="component" value="Chromosome"/>
</dbReference>
<evidence type="ECO:0000313" key="1">
    <source>
        <dbReference type="EMBL" id="ARN82087.1"/>
    </source>
</evidence>
<gene>
    <name evidence="1" type="ORF">B1812_14505</name>
</gene>
<reference evidence="1 2" key="1">
    <citation type="submission" date="2017-02" db="EMBL/GenBank/DDBJ databases">
        <authorList>
            <person name="Peterson S.W."/>
        </authorList>
    </citation>
    <scope>NUCLEOTIDE SEQUENCE [LARGE SCALE GENOMIC DNA]</scope>
    <source>
        <strain evidence="1 2">S285</strain>
    </source>
</reference>
<dbReference type="AlphaFoldDB" id="A0A1W6MWX6"/>
<name>A0A1W6MWX6_9HYPH</name>
<dbReference type="EMBL" id="CP019948">
    <property type="protein sequence ID" value="ARN82087.1"/>
    <property type="molecule type" value="Genomic_DNA"/>
</dbReference>
<sequence>MRFWTDWLQTNLFDSIMIYFASYFRRENPTITPARRASSLRSIIIVGSTASLTIFLAKANCGL</sequence>